<dbReference type="AlphaFoldDB" id="A0A8K0DIY2"/>
<name>A0A8K0DIY2_IGNLU</name>
<accession>A0A8K0DIY2</accession>
<evidence type="ECO:0000313" key="1">
    <source>
        <dbReference type="EMBL" id="KAF2904382.1"/>
    </source>
</evidence>
<reference evidence="1" key="1">
    <citation type="submission" date="2019-08" db="EMBL/GenBank/DDBJ databases">
        <title>The genome of the North American firefly Photinus pyralis.</title>
        <authorList>
            <consortium name="Photinus pyralis genome working group"/>
            <person name="Fallon T.R."/>
            <person name="Sander Lower S.E."/>
            <person name="Weng J.-K."/>
        </authorList>
    </citation>
    <scope>NUCLEOTIDE SEQUENCE</scope>
    <source>
        <strain evidence="1">TRF0915ILg1</strain>
        <tissue evidence="1">Whole body</tissue>
    </source>
</reference>
<proteinExistence type="predicted"/>
<dbReference type="Pfam" id="PF14223">
    <property type="entry name" value="Retrotran_gag_2"/>
    <property type="match status" value="1"/>
</dbReference>
<feature type="non-terminal residue" evidence="1">
    <location>
        <position position="222"/>
    </location>
</feature>
<dbReference type="EMBL" id="VTPC01000786">
    <property type="protein sequence ID" value="KAF2904382.1"/>
    <property type="molecule type" value="Genomic_DNA"/>
</dbReference>
<protein>
    <submittedName>
        <fullName evidence="1">Uncharacterized protein</fullName>
    </submittedName>
</protein>
<sequence length="222" mass="25385">MDLSKHIRPLSSEADWPMWKRKIRDLLDYHEGALDVIDGKLKKPDALASLATEDKVKKHNEQSDLFRKANSYAKSMIASAVTDTAYQKIMDQETALKAWEALKVHYEATSKDQLFNICSDFFKFGWTSTDDVSTHFAKLKSMWHEINNGLKERKEHTLPDLMIVCKILSILPSGFNSFQSSWMMLTDSTKKTLDELVIQLCAYERNFLKGGSSNSVIQEALQ</sequence>
<keyword evidence="2" id="KW-1185">Reference proteome</keyword>
<evidence type="ECO:0000313" key="2">
    <source>
        <dbReference type="Proteomes" id="UP000801492"/>
    </source>
</evidence>
<dbReference type="OrthoDB" id="6818644at2759"/>
<gene>
    <name evidence="1" type="ORF">ILUMI_01791</name>
</gene>
<organism evidence="1 2">
    <name type="scientific">Ignelater luminosus</name>
    <name type="common">Cucubano</name>
    <name type="synonym">Pyrophorus luminosus</name>
    <dbReference type="NCBI Taxonomy" id="2038154"/>
    <lineage>
        <taxon>Eukaryota</taxon>
        <taxon>Metazoa</taxon>
        <taxon>Ecdysozoa</taxon>
        <taxon>Arthropoda</taxon>
        <taxon>Hexapoda</taxon>
        <taxon>Insecta</taxon>
        <taxon>Pterygota</taxon>
        <taxon>Neoptera</taxon>
        <taxon>Endopterygota</taxon>
        <taxon>Coleoptera</taxon>
        <taxon>Polyphaga</taxon>
        <taxon>Elateriformia</taxon>
        <taxon>Elateroidea</taxon>
        <taxon>Elateridae</taxon>
        <taxon>Agrypninae</taxon>
        <taxon>Pyrophorini</taxon>
        <taxon>Ignelater</taxon>
    </lineage>
</organism>
<comment type="caution">
    <text evidence="1">The sequence shown here is derived from an EMBL/GenBank/DDBJ whole genome shotgun (WGS) entry which is preliminary data.</text>
</comment>
<dbReference type="Proteomes" id="UP000801492">
    <property type="component" value="Unassembled WGS sequence"/>
</dbReference>